<evidence type="ECO:0000313" key="2">
    <source>
        <dbReference type="EMBL" id="CAB4933807.1"/>
    </source>
</evidence>
<dbReference type="EMBL" id="CAFBNB010000147">
    <property type="protein sequence ID" value="CAB4933807.1"/>
    <property type="molecule type" value="Genomic_DNA"/>
</dbReference>
<accession>A0A6J7IUC4</accession>
<dbReference type="PANTHER" id="PTHR42760">
    <property type="entry name" value="SHORT-CHAIN DEHYDROGENASES/REDUCTASES FAMILY MEMBER"/>
    <property type="match status" value="1"/>
</dbReference>
<dbReference type="Gene3D" id="3.40.50.720">
    <property type="entry name" value="NAD(P)-binding Rossmann-like Domain"/>
    <property type="match status" value="1"/>
</dbReference>
<dbReference type="AlphaFoldDB" id="A0A6J7IUC4"/>
<dbReference type="PRINTS" id="PR00081">
    <property type="entry name" value="GDHRDH"/>
</dbReference>
<name>A0A6J7IUC4_9ZZZZ</name>
<dbReference type="SUPFAM" id="SSF51735">
    <property type="entry name" value="NAD(P)-binding Rossmann-fold domains"/>
    <property type="match status" value="1"/>
</dbReference>
<proteinExistence type="inferred from homology"/>
<protein>
    <submittedName>
        <fullName evidence="2">Unannotated protein</fullName>
    </submittedName>
</protein>
<gene>
    <name evidence="2" type="ORF">UFOPK3720_00853</name>
</gene>
<dbReference type="Pfam" id="PF13561">
    <property type="entry name" value="adh_short_C2"/>
    <property type="match status" value="1"/>
</dbReference>
<dbReference type="InterPro" id="IPR036291">
    <property type="entry name" value="NAD(P)-bd_dom_sf"/>
</dbReference>
<dbReference type="InterPro" id="IPR020904">
    <property type="entry name" value="Sc_DH/Rdtase_CS"/>
</dbReference>
<dbReference type="CDD" id="cd05233">
    <property type="entry name" value="SDR_c"/>
    <property type="match status" value="1"/>
</dbReference>
<sequence length="190" mass="20476">MDVTDEASVERGFDEAMLDGGILRSMVCTAGIQRREATENLSLERWREMLAVHLDGTFLAARAAKRRMKDGGSMVFFSSVAEFHGWPERTPYAVAKAGVSAMARSLAVEWAGDGIRVNAVAPGYVDTPLVAAARERGELAVDPVTLHALGRLADADEIAGPVLFLLGEDSSFITGETLMVDGGYRIFRGK</sequence>
<dbReference type="GO" id="GO:0016616">
    <property type="term" value="F:oxidoreductase activity, acting on the CH-OH group of donors, NAD or NADP as acceptor"/>
    <property type="evidence" value="ECO:0007669"/>
    <property type="project" value="TreeGrafter"/>
</dbReference>
<dbReference type="InterPro" id="IPR002347">
    <property type="entry name" value="SDR_fam"/>
</dbReference>
<reference evidence="2" key="1">
    <citation type="submission" date="2020-05" db="EMBL/GenBank/DDBJ databases">
        <authorList>
            <person name="Chiriac C."/>
            <person name="Salcher M."/>
            <person name="Ghai R."/>
            <person name="Kavagutti S V."/>
        </authorList>
    </citation>
    <scope>NUCLEOTIDE SEQUENCE</scope>
</reference>
<comment type="similarity">
    <text evidence="1">Belongs to the short-chain dehydrogenases/reductases (SDR) family.</text>
</comment>
<dbReference type="PROSITE" id="PS00061">
    <property type="entry name" value="ADH_SHORT"/>
    <property type="match status" value="1"/>
</dbReference>
<evidence type="ECO:0000256" key="1">
    <source>
        <dbReference type="ARBA" id="ARBA00006484"/>
    </source>
</evidence>
<organism evidence="2">
    <name type="scientific">freshwater metagenome</name>
    <dbReference type="NCBI Taxonomy" id="449393"/>
    <lineage>
        <taxon>unclassified sequences</taxon>
        <taxon>metagenomes</taxon>
        <taxon>ecological metagenomes</taxon>
    </lineage>
</organism>